<dbReference type="EMBL" id="JALNTZ010000006">
    <property type="protein sequence ID" value="KAJ3649209.1"/>
    <property type="molecule type" value="Genomic_DNA"/>
</dbReference>
<evidence type="ECO:0000313" key="1">
    <source>
        <dbReference type="EMBL" id="KAJ3649209.1"/>
    </source>
</evidence>
<dbReference type="InterPro" id="IPR013783">
    <property type="entry name" value="Ig-like_fold"/>
</dbReference>
<comment type="caution">
    <text evidence="1">The sequence shown here is derived from an EMBL/GenBank/DDBJ whole genome shotgun (WGS) entry which is preliminary data.</text>
</comment>
<evidence type="ECO:0008006" key="3">
    <source>
        <dbReference type="Google" id="ProtNLM"/>
    </source>
</evidence>
<dbReference type="SUPFAM" id="SSF48726">
    <property type="entry name" value="Immunoglobulin"/>
    <property type="match status" value="1"/>
</dbReference>
<accession>A0AA38MAP0</accession>
<dbReference type="PANTHER" id="PTHR23278">
    <property type="entry name" value="SIDESTEP PROTEIN"/>
    <property type="match status" value="1"/>
</dbReference>
<reference evidence="1" key="1">
    <citation type="journal article" date="2023" name="G3 (Bethesda)">
        <title>Whole genome assemblies of Zophobas morio and Tenebrio molitor.</title>
        <authorList>
            <person name="Kaur S."/>
            <person name="Stinson S.A."/>
            <person name="diCenzo G.C."/>
        </authorList>
    </citation>
    <scope>NUCLEOTIDE SEQUENCE</scope>
    <source>
        <strain evidence="1">QUZm001</strain>
    </source>
</reference>
<dbReference type="Gene3D" id="2.60.40.10">
    <property type="entry name" value="Immunoglobulins"/>
    <property type="match status" value="1"/>
</dbReference>
<sequence>MSLTSCTSGTDCSILLQDGVSLEGGTVTVSADGNTTTSTLSFTPTAADHGLILTCKASNQRIPFSEQQRTWMLRVNYPPKVTLTLGHGLDTSVIKEGSDVYFECHLTANPWVSGGGLKHHNNMSRQNEGGF</sequence>
<evidence type="ECO:0000313" key="2">
    <source>
        <dbReference type="Proteomes" id="UP001168821"/>
    </source>
</evidence>
<dbReference type="Proteomes" id="UP001168821">
    <property type="component" value="Unassembled WGS sequence"/>
</dbReference>
<keyword evidence="2" id="KW-1185">Reference proteome</keyword>
<proteinExistence type="predicted"/>
<name>A0AA38MAP0_9CUCU</name>
<dbReference type="AlphaFoldDB" id="A0AA38MAP0"/>
<gene>
    <name evidence="1" type="ORF">Zmor_020963</name>
</gene>
<dbReference type="InterPro" id="IPR036179">
    <property type="entry name" value="Ig-like_dom_sf"/>
</dbReference>
<protein>
    <recommendedName>
        <fullName evidence="3">Ig-like domain-containing protein</fullName>
    </recommendedName>
</protein>
<organism evidence="1 2">
    <name type="scientific">Zophobas morio</name>
    <dbReference type="NCBI Taxonomy" id="2755281"/>
    <lineage>
        <taxon>Eukaryota</taxon>
        <taxon>Metazoa</taxon>
        <taxon>Ecdysozoa</taxon>
        <taxon>Arthropoda</taxon>
        <taxon>Hexapoda</taxon>
        <taxon>Insecta</taxon>
        <taxon>Pterygota</taxon>
        <taxon>Neoptera</taxon>
        <taxon>Endopterygota</taxon>
        <taxon>Coleoptera</taxon>
        <taxon>Polyphaga</taxon>
        <taxon>Cucujiformia</taxon>
        <taxon>Tenebrionidae</taxon>
        <taxon>Zophobas</taxon>
    </lineage>
</organism>
<dbReference type="PANTHER" id="PTHR23278:SF19">
    <property type="entry name" value="OBSCURIN"/>
    <property type="match status" value="1"/>
</dbReference>